<keyword evidence="5" id="KW-0560">Oxidoreductase</keyword>
<feature type="domain" description="Nitroreductase" evidence="6">
    <location>
        <begin position="7"/>
        <end position="74"/>
    </location>
</feature>
<reference evidence="7 8" key="1">
    <citation type="submission" date="2019-05" db="EMBL/GenBank/DDBJ databases">
        <title>Mycolicibacterium sphagni ENV482 genome assembly.</title>
        <authorList>
            <person name="Chen W."/>
            <person name="Faulkner N.W."/>
            <person name="Hyman M.R."/>
        </authorList>
    </citation>
    <scope>NUCLEOTIDE SEQUENCE [LARGE SCALE GENOMIC DNA]</scope>
    <source>
        <strain evidence="7 8">ENV482</strain>
    </source>
</reference>
<evidence type="ECO:0000256" key="2">
    <source>
        <dbReference type="ARBA" id="ARBA00007118"/>
    </source>
</evidence>
<protein>
    <submittedName>
        <fullName evidence="7">Nitroreductase</fullName>
    </submittedName>
</protein>
<evidence type="ECO:0000256" key="1">
    <source>
        <dbReference type="ARBA" id="ARBA00001917"/>
    </source>
</evidence>
<organism evidence="7 8">
    <name type="scientific">Mycolicibacterium sphagni</name>
    <dbReference type="NCBI Taxonomy" id="1786"/>
    <lineage>
        <taxon>Bacteria</taxon>
        <taxon>Bacillati</taxon>
        <taxon>Actinomycetota</taxon>
        <taxon>Actinomycetes</taxon>
        <taxon>Mycobacteriales</taxon>
        <taxon>Mycobacteriaceae</taxon>
        <taxon>Mycolicibacterium</taxon>
    </lineage>
</organism>
<evidence type="ECO:0000259" key="6">
    <source>
        <dbReference type="Pfam" id="PF00881"/>
    </source>
</evidence>
<comment type="caution">
    <text evidence="7">The sequence shown here is derived from an EMBL/GenBank/DDBJ whole genome shotgun (WGS) entry which is preliminary data.</text>
</comment>
<dbReference type="SUPFAM" id="SSF55469">
    <property type="entry name" value="FMN-dependent nitroreductase-like"/>
    <property type="match status" value="1"/>
</dbReference>
<dbReference type="RefSeq" id="WP_174399151.1">
    <property type="nucleotide sequence ID" value="NZ_VBSB01000010.1"/>
</dbReference>
<proteinExistence type="inferred from homology"/>
<evidence type="ECO:0000256" key="5">
    <source>
        <dbReference type="ARBA" id="ARBA00023002"/>
    </source>
</evidence>
<accession>A0ABX2K2U1</accession>
<dbReference type="PANTHER" id="PTHR43673">
    <property type="entry name" value="NAD(P)H NITROREDUCTASE YDGI-RELATED"/>
    <property type="match status" value="1"/>
</dbReference>
<keyword evidence="4" id="KW-0288">FMN</keyword>
<dbReference type="InterPro" id="IPR029479">
    <property type="entry name" value="Nitroreductase"/>
</dbReference>
<evidence type="ECO:0000256" key="3">
    <source>
        <dbReference type="ARBA" id="ARBA00022630"/>
    </source>
</evidence>
<keyword evidence="3" id="KW-0285">Flavoprotein</keyword>
<dbReference type="InterPro" id="IPR000415">
    <property type="entry name" value="Nitroreductase-like"/>
</dbReference>
<dbReference type="EMBL" id="VBSB01000010">
    <property type="protein sequence ID" value="NTY61393.1"/>
    <property type="molecule type" value="Genomic_DNA"/>
</dbReference>
<dbReference type="Gene3D" id="3.40.109.10">
    <property type="entry name" value="NADH Oxidase"/>
    <property type="match status" value="1"/>
</dbReference>
<evidence type="ECO:0000313" key="7">
    <source>
        <dbReference type="EMBL" id="NTY61393.1"/>
    </source>
</evidence>
<dbReference type="PANTHER" id="PTHR43673:SF2">
    <property type="entry name" value="NITROREDUCTASE"/>
    <property type="match status" value="1"/>
</dbReference>
<sequence>MDAWDAIRARRNVRSYTTTPIPSADIDRILEAGWRSPSARNNQHWDFVIVTDRAALQELSTVWMGAGHIAAAQAAIALVIPEPPDERTKLLDQYDLGQATMAMAIAATELGIGTGHSAIGDQDKARAILGVPADHLVAYLLGLGYPADRPLTPIRKPSRRPFDDVVHRGSW</sequence>
<comment type="similarity">
    <text evidence="2">Belongs to the nitroreductase family.</text>
</comment>
<keyword evidence="8" id="KW-1185">Reference proteome</keyword>
<comment type="cofactor">
    <cofactor evidence="1">
        <name>FMN</name>
        <dbReference type="ChEBI" id="CHEBI:58210"/>
    </cofactor>
</comment>
<name>A0ABX2K2U1_9MYCO</name>
<dbReference type="Proteomes" id="UP000708347">
    <property type="component" value="Unassembled WGS sequence"/>
</dbReference>
<gene>
    <name evidence="7" type="ORF">FEG63_17760</name>
</gene>
<evidence type="ECO:0000313" key="8">
    <source>
        <dbReference type="Proteomes" id="UP000708347"/>
    </source>
</evidence>
<dbReference type="CDD" id="cd02062">
    <property type="entry name" value="Nitro_FMN_reductase"/>
    <property type="match status" value="1"/>
</dbReference>
<evidence type="ECO:0000256" key="4">
    <source>
        <dbReference type="ARBA" id="ARBA00022643"/>
    </source>
</evidence>
<dbReference type="Pfam" id="PF00881">
    <property type="entry name" value="Nitroreductase"/>
    <property type="match status" value="1"/>
</dbReference>